<proteinExistence type="predicted"/>
<dbReference type="EMBL" id="CP060122">
    <property type="protein sequence ID" value="QNG43658.1"/>
    <property type="molecule type" value="Genomic_DNA"/>
</dbReference>
<organism evidence="1 2">
    <name type="scientific">Sphingobium yanoikuyae</name>
    <name type="common">Sphingomonas yanoikuyae</name>
    <dbReference type="NCBI Taxonomy" id="13690"/>
    <lineage>
        <taxon>Bacteria</taxon>
        <taxon>Pseudomonadati</taxon>
        <taxon>Pseudomonadota</taxon>
        <taxon>Alphaproteobacteria</taxon>
        <taxon>Sphingomonadales</taxon>
        <taxon>Sphingomonadaceae</taxon>
        <taxon>Sphingobium</taxon>
    </lineage>
</organism>
<evidence type="ECO:0000313" key="1">
    <source>
        <dbReference type="EMBL" id="QNG43658.1"/>
    </source>
</evidence>
<evidence type="ECO:0000313" key="2">
    <source>
        <dbReference type="Proteomes" id="UP000515377"/>
    </source>
</evidence>
<dbReference type="AlphaFoldDB" id="A0A9X7YAZ2"/>
<reference evidence="1 2" key="1">
    <citation type="submission" date="2020-07" db="EMBL/GenBank/DDBJ databases">
        <title>Whole genome sequence of Sphingobium yanoikuyae A3.</title>
        <authorList>
            <person name="Han S.-S."/>
        </authorList>
    </citation>
    <scope>NUCLEOTIDE SEQUENCE [LARGE SCALE GENOMIC DNA]</scope>
    <source>
        <strain evidence="1 2">A3</strain>
    </source>
</reference>
<dbReference type="Pfam" id="PF11185">
    <property type="entry name" value="DUF2971"/>
    <property type="match status" value="1"/>
</dbReference>
<dbReference type="InterPro" id="IPR021352">
    <property type="entry name" value="DUF2971"/>
</dbReference>
<protein>
    <submittedName>
        <fullName evidence="1">DUF2971 domain-containing protein</fullName>
    </submittedName>
</protein>
<sequence>MTDIAADMPPASLYKYRWFDKGREGGQAYDWDRAIIVSCSLWAGSPLFFNDPFDCYPVVDFDGTQQEKAAWAAQVGADNRMSEQQVLAIMENALRNPAARALLTDWRSNLAELSVLSLTEEPDDMLMWAHYANSHKGYCLELDATVPPLSFANRVRYVPERPTFRLFDPNKAEKLMHMLLNKADFWEHEHEWRMVRPIEQGPLIFPPEGLKSIIFGAGIMPDDEAALRAMANERAVPVVFKRAKLDNRNYRLEIVED</sequence>
<name>A0A9X7YAZ2_SPHYA</name>
<gene>
    <name evidence="1" type="ORF">H3V42_17085</name>
</gene>
<dbReference type="Proteomes" id="UP000515377">
    <property type="component" value="Chromosome"/>
</dbReference>
<accession>A0A9X7YAZ2</accession>